<evidence type="ECO:0000313" key="2">
    <source>
        <dbReference type="EMBL" id="CAF9942822.1"/>
    </source>
</evidence>
<sequence>MYLFKCVAGLPAVLVGVAALPQPMPAPTPAALYDIVERAPEPTLEPRQGAGCIFQTTTLAATPTSTITDCVCGSTLIAGINFAFSGTATTSYCATGTGPPAGFTQVPYGPGAPDWATDLDPAAPCADPTIPDASCWNALDLTGYINWWWPAVNASCGTLGFADCYYARAIPKYSPSTCAQINEDSGCTEPHWGDFQGLWNAQRAFYVAWNIWNLNGLFANYYQAIFNAQSTVTNELQNIIDTIDPVQTINAGLDDILTALTVGLAFIPEFEAAGALIKGIIIAAQQAPGVSKYIFPVGTSTSETFDFKQISASLGTLVTQFKTNYAAALAEAENDLSSFLAFVENTPLSGEIPDLNAVVDQCLTSLYTYVISQAYQVSNVILTRQINTDVNALSSNGTALNWPTGCGNGYGQYGECSTFWYDPTTDISYGLYDTQTQTKDFNSQYQNFFNGYSTGDLLLKGADLCAQASGSTQGSQAIVDTSPGGSTTYCLSNLQVCTWDLTEISSQPNPFTDCASKVAPKFYGQACSDPNGDFGGGAVPVCYLGWGLLDNKNYEKSDHWFCEAYGGG</sequence>
<protein>
    <submittedName>
        <fullName evidence="2">Uncharacterized protein</fullName>
    </submittedName>
</protein>
<accession>A0A8H3J8Z8</accession>
<evidence type="ECO:0000313" key="3">
    <source>
        <dbReference type="Proteomes" id="UP000664203"/>
    </source>
</evidence>
<gene>
    <name evidence="2" type="ORF">ALECFALPRED_010094</name>
</gene>
<evidence type="ECO:0000256" key="1">
    <source>
        <dbReference type="SAM" id="SignalP"/>
    </source>
</evidence>
<comment type="caution">
    <text evidence="2">The sequence shown here is derived from an EMBL/GenBank/DDBJ whole genome shotgun (WGS) entry which is preliminary data.</text>
</comment>
<keyword evidence="3" id="KW-1185">Reference proteome</keyword>
<dbReference type="EMBL" id="CAJPDR010000819">
    <property type="protein sequence ID" value="CAF9942822.1"/>
    <property type="molecule type" value="Genomic_DNA"/>
</dbReference>
<keyword evidence="1" id="KW-0732">Signal</keyword>
<feature type="signal peptide" evidence="1">
    <location>
        <begin position="1"/>
        <end position="19"/>
    </location>
</feature>
<dbReference type="AlphaFoldDB" id="A0A8H3J8Z8"/>
<organism evidence="2 3">
    <name type="scientific">Alectoria fallacina</name>
    <dbReference type="NCBI Taxonomy" id="1903189"/>
    <lineage>
        <taxon>Eukaryota</taxon>
        <taxon>Fungi</taxon>
        <taxon>Dikarya</taxon>
        <taxon>Ascomycota</taxon>
        <taxon>Pezizomycotina</taxon>
        <taxon>Lecanoromycetes</taxon>
        <taxon>OSLEUM clade</taxon>
        <taxon>Lecanoromycetidae</taxon>
        <taxon>Lecanorales</taxon>
        <taxon>Lecanorineae</taxon>
        <taxon>Parmeliaceae</taxon>
        <taxon>Alectoria</taxon>
    </lineage>
</organism>
<reference evidence="2" key="1">
    <citation type="submission" date="2021-03" db="EMBL/GenBank/DDBJ databases">
        <authorList>
            <person name="Tagirdzhanova G."/>
        </authorList>
    </citation>
    <scope>NUCLEOTIDE SEQUENCE</scope>
</reference>
<feature type="chain" id="PRO_5034982048" evidence="1">
    <location>
        <begin position="20"/>
        <end position="568"/>
    </location>
</feature>
<proteinExistence type="predicted"/>
<name>A0A8H3J8Z8_9LECA</name>
<dbReference type="Proteomes" id="UP000664203">
    <property type="component" value="Unassembled WGS sequence"/>
</dbReference>
<dbReference type="OrthoDB" id="5345753at2759"/>